<keyword evidence="2 4" id="KW-1133">Transmembrane helix</keyword>
<feature type="transmembrane region" description="Helical" evidence="4">
    <location>
        <begin position="226"/>
        <end position="248"/>
    </location>
</feature>
<feature type="transmembrane region" description="Helical" evidence="4">
    <location>
        <begin position="58"/>
        <end position="80"/>
    </location>
</feature>
<organism evidence="6 7">
    <name type="scientific">Acinetobacter tandoii</name>
    <dbReference type="NCBI Taxonomy" id="202954"/>
    <lineage>
        <taxon>Bacteria</taxon>
        <taxon>Pseudomonadati</taxon>
        <taxon>Pseudomonadota</taxon>
        <taxon>Gammaproteobacteria</taxon>
        <taxon>Moraxellales</taxon>
        <taxon>Moraxellaceae</taxon>
        <taxon>Acinetobacter</taxon>
    </lineage>
</organism>
<gene>
    <name evidence="6" type="ORF">F4W09_09850</name>
</gene>
<sequence>MASMDLKTHGKTHHLFSSHAILIITFAQLFGTSLWFSANSAAANLIQEWHITVADIGWLTNAVQAGFILGTFLIAFTGFADRFKASVIFTGAALLGAFFNLCFAWLAQGLIDGMIYRFCVGLCLAGIYPIGMKLVVQWAPHRAGAVLALLVAMLTLGTALPHALNGLSANLNWHYVITFSSILALVAALLIFKLGDDQSAQVVKKRISTENAFQVFKIKKFKASALGYFGHMWELYAFWTILPLFIAHSGILKPLGLSNVPLATFLIMACGAVGCLLGGYWSKTYGSDRVAMGALFLSGLSCLIFAFAWRYLPAWSLLIVLIVWSASVIADSPQFSALASVACPPEKLGAALSIQNSIGFAITIVSIASTTYAFDQVGLDSAWILLLGPVLGILGFYRTMSKTE</sequence>
<dbReference type="PROSITE" id="PS50850">
    <property type="entry name" value="MFS"/>
    <property type="match status" value="1"/>
</dbReference>
<reference evidence="6 7" key="1">
    <citation type="submission" date="2019-09" db="EMBL/GenBank/DDBJ databases">
        <title>Draft genome sequence of Acinetobacter tandoii W4-4-4 isolated from environmental water sample.</title>
        <authorList>
            <person name="Wee S.K."/>
            <person name="Yan B."/>
            <person name="Mustaffa S.B."/>
            <person name="Yap E.P.H."/>
        </authorList>
    </citation>
    <scope>NUCLEOTIDE SEQUENCE [LARGE SCALE GENOMIC DNA]</scope>
    <source>
        <strain evidence="6 7">W4-4-4</strain>
    </source>
</reference>
<accession>A0A5N4WD31</accession>
<keyword evidence="1 4" id="KW-0812">Transmembrane</keyword>
<dbReference type="PANTHER" id="PTHR23521">
    <property type="entry name" value="TRANSPORTER MFS SUPERFAMILY"/>
    <property type="match status" value="1"/>
</dbReference>
<dbReference type="AlphaFoldDB" id="A0A5N4WD31"/>
<evidence type="ECO:0000256" key="2">
    <source>
        <dbReference type="ARBA" id="ARBA00022989"/>
    </source>
</evidence>
<dbReference type="SUPFAM" id="SSF103473">
    <property type="entry name" value="MFS general substrate transporter"/>
    <property type="match status" value="1"/>
</dbReference>
<dbReference type="InterPro" id="IPR011701">
    <property type="entry name" value="MFS"/>
</dbReference>
<feature type="transmembrane region" description="Helical" evidence="4">
    <location>
        <begin position="290"/>
        <end position="309"/>
    </location>
</feature>
<evidence type="ECO:0000313" key="6">
    <source>
        <dbReference type="EMBL" id="KAB1855114.1"/>
    </source>
</evidence>
<dbReference type="InterPro" id="IPR020846">
    <property type="entry name" value="MFS_dom"/>
</dbReference>
<feature type="transmembrane region" description="Helical" evidence="4">
    <location>
        <begin position="173"/>
        <end position="192"/>
    </location>
</feature>
<feature type="transmembrane region" description="Helical" evidence="4">
    <location>
        <begin position="114"/>
        <end position="131"/>
    </location>
</feature>
<proteinExistence type="predicted"/>
<dbReference type="Gene3D" id="1.20.1250.20">
    <property type="entry name" value="MFS general substrate transporter like domains"/>
    <property type="match status" value="2"/>
</dbReference>
<dbReference type="Pfam" id="PF07690">
    <property type="entry name" value="MFS_1"/>
    <property type="match status" value="1"/>
</dbReference>
<protein>
    <submittedName>
        <fullName evidence="6">MFS transporter</fullName>
    </submittedName>
</protein>
<dbReference type="GO" id="GO:0005886">
    <property type="term" value="C:plasma membrane"/>
    <property type="evidence" value="ECO:0007669"/>
    <property type="project" value="TreeGrafter"/>
</dbReference>
<comment type="caution">
    <text evidence="6">The sequence shown here is derived from an EMBL/GenBank/DDBJ whole genome shotgun (WGS) entry which is preliminary data.</text>
</comment>
<evidence type="ECO:0000313" key="7">
    <source>
        <dbReference type="Proteomes" id="UP000325788"/>
    </source>
</evidence>
<feature type="transmembrane region" description="Helical" evidence="4">
    <location>
        <begin position="260"/>
        <end position="281"/>
    </location>
</feature>
<feature type="transmembrane region" description="Helical" evidence="4">
    <location>
        <begin position="348"/>
        <end position="369"/>
    </location>
</feature>
<feature type="transmembrane region" description="Helical" evidence="4">
    <location>
        <begin position="20"/>
        <end position="38"/>
    </location>
</feature>
<dbReference type="Proteomes" id="UP000325788">
    <property type="component" value="Unassembled WGS sequence"/>
</dbReference>
<feature type="transmembrane region" description="Helical" evidence="4">
    <location>
        <begin position="315"/>
        <end position="336"/>
    </location>
</feature>
<feature type="transmembrane region" description="Helical" evidence="4">
    <location>
        <begin position="143"/>
        <end position="161"/>
    </location>
</feature>
<evidence type="ECO:0000259" key="5">
    <source>
        <dbReference type="PROSITE" id="PS50850"/>
    </source>
</evidence>
<evidence type="ECO:0000256" key="3">
    <source>
        <dbReference type="ARBA" id="ARBA00023136"/>
    </source>
</evidence>
<name>A0A5N4WD31_9GAMM</name>
<feature type="transmembrane region" description="Helical" evidence="4">
    <location>
        <begin position="87"/>
        <end position="108"/>
    </location>
</feature>
<evidence type="ECO:0000256" key="4">
    <source>
        <dbReference type="SAM" id="Phobius"/>
    </source>
</evidence>
<dbReference type="InterPro" id="IPR036259">
    <property type="entry name" value="MFS_trans_sf"/>
</dbReference>
<dbReference type="EMBL" id="VXLD01000005">
    <property type="protein sequence ID" value="KAB1855114.1"/>
    <property type="molecule type" value="Genomic_DNA"/>
</dbReference>
<dbReference type="GO" id="GO:0022857">
    <property type="term" value="F:transmembrane transporter activity"/>
    <property type="evidence" value="ECO:0007669"/>
    <property type="project" value="InterPro"/>
</dbReference>
<feature type="transmembrane region" description="Helical" evidence="4">
    <location>
        <begin position="381"/>
        <end position="400"/>
    </location>
</feature>
<feature type="domain" description="Major facilitator superfamily (MFS) profile" evidence="5">
    <location>
        <begin position="17"/>
        <end position="404"/>
    </location>
</feature>
<evidence type="ECO:0000256" key="1">
    <source>
        <dbReference type="ARBA" id="ARBA00022692"/>
    </source>
</evidence>
<dbReference type="PANTHER" id="PTHR23521:SF3">
    <property type="entry name" value="MFS TRANSPORTER"/>
    <property type="match status" value="1"/>
</dbReference>
<keyword evidence="3 4" id="KW-0472">Membrane</keyword>